<dbReference type="PANTHER" id="PTHR30399">
    <property type="entry name" value="UNCHARACTERIZED PROTEIN YGJP"/>
    <property type="match status" value="1"/>
</dbReference>
<name>A0A1M6CDA3_9FIRM</name>
<dbReference type="AlphaFoldDB" id="A0A1M6CDA3"/>
<evidence type="ECO:0000313" key="2">
    <source>
        <dbReference type="EMBL" id="SHI59035.1"/>
    </source>
</evidence>
<accession>A0A1M6CDA3</accession>
<dbReference type="PANTHER" id="PTHR30399:SF1">
    <property type="entry name" value="UTP PYROPHOSPHATASE"/>
    <property type="match status" value="1"/>
</dbReference>
<sequence>MRKAIRNLAAGHPMPYRGVTYSLEIRKTLDKPQVKIDGDRLKVNFYKDHPEVPVQVPLVKWYRRRAQHYIISRTAYWSEEMGVSFNKIFIKDQDSRWGSCSSLRNLNFNWRIIMAPDEVIDYLLIHELAHLKEMNHSAAFWKLVSQYDPKYKLHRQWLKDNGKAIFLLLPKLPVSLLDSIFFHVD</sequence>
<dbReference type="InterPro" id="IPR002725">
    <property type="entry name" value="YgjP-like_metallopeptidase"/>
</dbReference>
<reference evidence="2 3" key="1">
    <citation type="submission" date="2016-11" db="EMBL/GenBank/DDBJ databases">
        <authorList>
            <person name="Jaros S."/>
            <person name="Januszkiewicz K."/>
            <person name="Wedrychowicz H."/>
        </authorList>
    </citation>
    <scope>NUCLEOTIDE SEQUENCE [LARGE SCALE GENOMIC DNA]</scope>
    <source>
        <strain evidence="2 3">DSM 3074</strain>
    </source>
</reference>
<evidence type="ECO:0000313" key="3">
    <source>
        <dbReference type="Proteomes" id="UP000191240"/>
    </source>
</evidence>
<dbReference type="OrthoDB" id="9811177at2"/>
<dbReference type="EMBL" id="FQYW01000008">
    <property type="protein sequence ID" value="SHI59035.1"/>
    <property type="molecule type" value="Genomic_DNA"/>
</dbReference>
<feature type="domain" description="YgjP-like metallopeptidase" evidence="1">
    <location>
        <begin position="4"/>
        <end position="160"/>
    </location>
</feature>
<dbReference type="CDD" id="cd07344">
    <property type="entry name" value="M48_yhfN_like"/>
    <property type="match status" value="1"/>
</dbReference>
<dbReference type="Gene3D" id="3.30.2010.10">
    <property type="entry name" value="Metalloproteases ('zincins'), catalytic domain"/>
    <property type="match status" value="1"/>
</dbReference>
<dbReference type="RefSeq" id="WP_052212214.1">
    <property type="nucleotide sequence ID" value="NZ_FQYW01000008.1"/>
</dbReference>
<proteinExistence type="predicted"/>
<evidence type="ECO:0000259" key="1">
    <source>
        <dbReference type="Pfam" id="PF01863"/>
    </source>
</evidence>
<protein>
    <recommendedName>
        <fullName evidence="1">YgjP-like metallopeptidase domain-containing protein</fullName>
    </recommendedName>
</protein>
<gene>
    <name evidence="2" type="ORF">SAMN02745671_01054</name>
</gene>
<organism evidence="2 3">
    <name type="scientific">Anaerovibrio lipolyticus DSM 3074</name>
    <dbReference type="NCBI Taxonomy" id="1120997"/>
    <lineage>
        <taxon>Bacteria</taxon>
        <taxon>Bacillati</taxon>
        <taxon>Bacillota</taxon>
        <taxon>Negativicutes</taxon>
        <taxon>Selenomonadales</taxon>
        <taxon>Selenomonadaceae</taxon>
        <taxon>Anaerovibrio</taxon>
    </lineage>
</organism>
<dbReference type="Proteomes" id="UP000191240">
    <property type="component" value="Unassembled WGS sequence"/>
</dbReference>
<dbReference type="InterPro" id="IPR053136">
    <property type="entry name" value="UTP_pyrophosphatase-like"/>
</dbReference>
<dbReference type="Pfam" id="PF01863">
    <property type="entry name" value="YgjP-like"/>
    <property type="match status" value="1"/>
</dbReference>